<comment type="caution">
    <text evidence="4">The sequence shown here is derived from an EMBL/GenBank/DDBJ whole genome shotgun (WGS) entry which is preliminary data.</text>
</comment>
<dbReference type="Gene3D" id="1.10.357.10">
    <property type="entry name" value="Tetracycline Repressor, domain 2"/>
    <property type="match status" value="1"/>
</dbReference>
<dbReference type="Pfam" id="PF00440">
    <property type="entry name" value="TetR_N"/>
    <property type="match status" value="1"/>
</dbReference>
<protein>
    <submittedName>
        <fullName evidence="4">TetR/AcrR family transcriptional regulator</fullName>
    </submittedName>
</protein>
<dbReference type="RefSeq" id="WP_379934900.1">
    <property type="nucleotide sequence ID" value="NZ_JBHTHY010000011.1"/>
</dbReference>
<evidence type="ECO:0000256" key="1">
    <source>
        <dbReference type="ARBA" id="ARBA00023125"/>
    </source>
</evidence>
<dbReference type="EMBL" id="JBHTHY010000011">
    <property type="protein sequence ID" value="MFD0798240.1"/>
    <property type="molecule type" value="Genomic_DNA"/>
</dbReference>
<dbReference type="Proteomes" id="UP001597012">
    <property type="component" value="Unassembled WGS sequence"/>
</dbReference>
<dbReference type="SUPFAM" id="SSF46689">
    <property type="entry name" value="Homeodomain-like"/>
    <property type="match status" value="1"/>
</dbReference>
<proteinExistence type="predicted"/>
<evidence type="ECO:0000256" key="2">
    <source>
        <dbReference type="PROSITE-ProRule" id="PRU00335"/>
    </source>
</evidence>
<dbReference type="InterPro" id="IPR001647">
    <property type="entry name" value="HTH_TetR"/>
</dbReference>
<gene>
    <name evidence="4" type="ORF">ACFQZJ_12280</name>
</gene>
<feature type="DNA-binding region" description="H-T-H motif" evidence="2">
    <location>
        <begin position="28"/>
        <end position="47"/>
    </location>
</feature>
<evidence type="ECO:0000259" key="3">
    <source>
        <dbReference type="PROSITE" id="PS50977"/>
    </source>
</evidence>
<evidence type="ECO:0000313" key="4">
    <source>
        <dbReference type="EMBL" id="MFD0798240.1"/>
    </source>
</evidence>
<name>A0ABW3B547_9FLAO</name>
<keyword evidence="5" id="KW-1185">Reference proteome</keyword>
<reference evidence="5" key="1">
    <citation type="journal article" date="2019" name="Int. J. Syst. Evol. Microbiol.">
        <title>The Global Catalogue of Microorganisms (GCM) 10K type strain sequencing project: providing services to taxonomists for standard genome sequencing and annotation.</title>
        <authorList>
            <consortium name="The Broad Institute Genomics Platform"/>
            <consortium name="The Broad Institute Genome Sequencing Center for Infectious Disease"/>
            <person name="Wu L."/>
            <person name="Ma J."/>
        </authorList>
    </citation>
    <scope>NUCLEOTIDE SEQUENCE [LARGE SCALE GENOMIC DNA]</scope>
    <source>
        <strain evidence="5">CCUG 61948</strain>
    </source>
</reference>
<evidence type="ECO:0000313" key="5">
    <source>
        <dbReference type="Proteomes" id="UP001597012"/>
    </source>
</evidence>
<feature type="domain" description="HTH tetR-type" evidence="3">
    <location>
        <begin position="5"/>
        <end position="65"/>
    </location>
</feature>
<dbReference type="PROSITE" id="PS50977">
    <property type="entry name" value="HTH_TETR_2"/>
    <property type="match status" value="1"/>
</dbReference>
<keyword evidence="1 2" id="KW-0238">DNA-binding</keyword>
<sequence length="183" mass="21792">MPKIIATKEDWIKLGYRQFSDKGISGIVIESMAKKLKVNKSSFYWHFSTKKAFIQSIINFWEIESTSKIISLVRNNVNPRSRFEKLIELSFLKDNEMDFFFYLKKYARSNKSIADKIEELDKQRIDFTADTLCQLGYPKSEARVKSNIFYKYLIGYHEMIRYKKQNSNYVTQVKSELSHFIKF</sequence>
<organism evidence="4 5">
    <name type="scientific">Maribacter chungangensis</name>
    <dbReference type="NCBI Taxonomy" id="1069117"/>
    <lineage>
        <taxon>Bacteria</taxon>
        <taxon>Pseudomonadati</taxon>
        <taxon>Bacteroidota</taxon>
        <taxon>Flavobacteriia</taxon>
        <taxon>Flavobacteriales</taxon>
        <taxon>Flavobacteriaceae</taxon>
        <taxon>Maribacter</taxon>
    </lineage>
</organism>
<dbReference type="InterPro" id="IPR009057">
    <property type="entry name" value="Homeodomain-like_sf"/>
</dbReference>
<accession>A0ABW3B547</accession>